<reference evidence="1" key="1">
    <citation type="submission" date="2019-08" db="EMBL/GenBank/DDBJ databases">
        <authorList>
            <person name="Kucharzyk K."/>
            <person name="Murdoch R.W."/>
            <person name="Higgins S."/>
            <person name="Loffler F."/>
        </authorList>
    </citation>
    <scope>NUCLEOTIDE SEQUENCE</scope>
</reference>
<accession>A0A645HWX5</accession>
<dbReference type="EMBL" id="VSSQ01101943">
    <property type="protein sequence ID" value="MPN43507.1"/>
    <property type="molecule type" value="Genomic_DNA"/>
</dbReference>
<organism evidence="1">
    <name type="scientific">bioreactor metagenome</name>
    <dbReference type="NCBI Taxonomy" id="1076179"/>
    <lineage>
        <taxon>unclassified sequences</taxon>
        <taxon>metagenomes</taxon>
        <taxon>ecological metagenomes</taxon>
    </lineage>
</organism>
<proteinExistence type="predicted"/>
<comment type="caution">
    <text evidence="1">The sequence shown here is derived from an EMBL/GenBank/DDBJ whole genome shotgun (WGS) entry which is preliminary data.</text>
</comment>
<dbReference type="AlphaFoldDB" id="A0A645HWX5"/>
<name>A0A645HWX5_9ZZZZ</name>
<protein>
    <submittedName>
        <fullName evidence="1">Uncharacterized protein</fullName>
    </submittedName>
</protein>
<evidence type="ECO:0000313" key="1">
    <source>
        <dbReference type="EMBL" id="MPN43507.1"/>
    </source>
</evidence>
<gene>
    <name evidence="1" type="ORF">SDC9_191067</name>
</gene>
<sequence>MLTALIGKKKYGGCYTNPLKDIFSIKVYYLHYPAVFLQIGPQLPSRRAFHEISGGNKGDDAFINSGL</sequence>